<dbReference type="InterPro" id="IPR019382">
    <property type="entry name" value="eIF3l"/>
</dbReference>
<feature type="non-terminal residue" evidence="4">
    <location>
        <position position="312"/>
    </location>
</feature>
<dbReference type="GO" id="GO:0005852">
    <property type="term" value="C:eukaryotic translation initiation factor 3 complex"/>
    <property type="evidence" value="ECO:0007669"/>
    <property type="project" value="InterPro"/>
</dbReference>
<dbReference type="AlphaFoldDB" id="A0AA41RTY6"/>
<evidence type="ECO:0000313" key="4">
    <source>
        <dbReference type="EMBL" id="MCL7026469.1"/>
    </source>
</evidence>
<dbReference type="EMBL" id="JAJJMA010057068">
    <property type="protein sequence ID" value="MCL7026469.1"/>
    <property type="molecule type" value="Genomic_DNA"/>
</dbReference>
<reference evidence="4" key="1">
    <citation type="submission" date="2022-03" db="EMBL/GenBank/DDBJ databases">
        <title>A functionally conserved STORR gene fusion in Papaver species that diverged 16.8 million years ago.</title>
        <authorList>
            <person name="Catania T."/>
        </authorList>
    </citation>
    <scope>NUCLEOTIDE SEQUENCE</scope>
    <source>
        <strain evidence="4">S-191538</strain>
    </source>
</reference>
<proteinExistence type="predicted"/>
<keyword evidence="1" id="KW-0963">Cytoplasm</keyword>
<dbReference type="GO" id="GO:0003743">
    <property type="term" value="F:translation initiation factor activity"/>
    <property type="evidence" value="ECO:0007669"/>
    <property type="project" value="UniProtKB-KW"/>
</dbReference>
<keyword evidence="5" id="KW-1185">Reference proteome</keyword>
<organism evidence="4 5">
    <name type="scientific">Papaver nudicaule</name>
    <name type="common">Iceland poppy</name>
    <dbReference type="NCBI Taxonomy" id="74823"/>
    <lineage>
        <taxon>Eukaryota</taxon>
        <taxon>Viridiplantae</taxon>
        <taxon>Streptophyta</taxon>
        <taxon>Embryophyta</taxon>
        <taxon>Tracheophyta</taxon>
        <taxon>Spermatophyta</taxon>
        <taxon>Magnoliopsida</taxon>
        <taxon>Ranunculales</taxon>
        <taxon>Papaveraceae</taxon>
        <taxon>Papaveroideae</taxon>
        <taxon>Papaver</taxon>
    </lineage>
</organism>
<protein>
    <recommendedName>
        <fullName evidence="6">Eukaryotic translation initiation factor 3 subunit L</fullName>
    </recommendedName>
</protein>
<accession>A0AA41RTY6</accession>
<dbReference type="Proteomes" id="UP001177140">
    <property type="component" value="Unassembled WGS sequence"/>
</dbReference>
<evidence type="ECO:0000256" key="3">
    <source>
        <dbReference type="ARBA" id="ARBA00022917"/>
    </source>
</evidence>
<comment type="caution">
    <text evidence="4">The sequence shown here is derived from an EMBL/GenBank/DDBJ whole genome shotgun (WGS) entry which is preliminary data.</text>
</comment>
<evidence type="ECO:0000313" key="5">
    <source>
        <dbReference type="Proteomes" id="UP001177140"/>
    </source>
</evidence>
<name>A0AA41RTY6_PAPNU</name>
<dbReference type="PANTHER" id="PTHR13242">
    <property type="entry name" value="EUKARYOTIC TRANSLATION INITIATION FACTOR 3"/>
    <property type="match status" value="1"/>
</dbReference>
<evidence type="ECO:0000256" key="1">
    <source>
        <dbReference type="ARBA" id="ARBA00022490"/>
    </source>
</evidence>
<keyword evidence="3" id="KW-0648">Protein biosynthesis</keyword>
<dbReference type="PANTHER" id="PTHR13242:SF0">
    <property type="entry name" value="EUKARYOTIC TRANSLATION INITIATION FACTOR 3 SUBUNIT L"/>
    <property type="match status" value="1"/>
</dbReference>
<evidence type="ECO:0008006" key="6">
    <source>
        <dbReference type="Google" id="ProtNLM"/>
    </source>
</evidence>
<sequence length="312" mass="35941">HGTIYGVLNFLQALVEKSMIIQTLEQEKGLEDFTANDGYSYSGGSNVLKVLGYFSMVGLLRVHCLSSDYHTGLKCLQPIDISQSGVYTSVIGSHIAIVYHYGFANLMLRGYVESVREFSKILLYIFKVKQYHQKSPQYEQILKKKEQMYALLALSKEKYGEKMMRMQRYDEEAYALYDELFSYACPRFIKPSAPTFDELLVNYNQDAYRLQLKLFLYKVKQQQLLSGVRSYLKLDSTISMGNLSILMTNKHKIHAVSVDGKVISNTDVDFNIDDDMIHVVETKPAKRYGDYFIRQIVKLQEMIPGVDKVRLD</sequence>
<gene>
    <name evidence="4" type="ORF">MKW94_001356</name>
</gene>
<dbReference type="Pfam" id="PF10255">
    <property type="entry name" value="Paf67"/>
    <property type="match status" value="1"/>
</dbReference>
<keyword evidence="2" id="KW-0396">Initiation factor</keyword>
<evidence type="ECO:0000256" key="2">
    <source>
        <dbReference type="ARBA" id="ARBA00022540"/>
    </source>
</evidence>